<reference evidence="2 3" key="1">
    <citation type="journal article" date="2019" name="Nat. Ecol. Evol.">
        <title>Megaphylogeny resolves global patterns of mushroom evolution.</title>
        <authorList>
            <person name="Varga T."/>
            <person name="Krizsan K."/>
            <person name="Foldi C."/>
            <person name="Dima B."/>
            <person name="Sanchez-Garcia M."/>
            <person name="Sanchez-Ramirez S."/>
            <person name="Szollosi G.J."/>
            <person name="Szarkandi J.G."/>
            <person name="Papp V."/>
            <person name="Albert L."/>
            <person name="Andreopoulos W."/>
            <person name="Angelini C."/>
            <person name="Antonin V."/>
            <person name="Barry K.W."/>
            <person name="Bougher N.L."/>
            <person name="Buchanan P."/>
            <person name="Buyck B."/>
            <person name="Bense V."/>
            <person name="Catcheside P."/>
            <person name="Chovatia M."/>
            <person name="Cooper J."/>
            <person name="Damon W."/>
            <person name="Desjardin D."/>
            <person name="Finy P."/>
            <person name="Geml J."/>
            <person name="Haridas S."/>
            <person name="Hughes K."/>
            <person name="Justo A."/>
            <person name="Karasinski D."/>
            <person name="Kautmanova I."/>
            <person name="Kiss B."/>
            <person name="Kocsube S."/>
            <person name="Kotiranta H."/>
            <person name="LaButti K.M."/>
            <person name="Lechner B.E."/>
            <person name="Liimatainen K."/>
            <person name="Lipzen A."/>
            <person name="Lukacs Z."/>
            <person name="Mihaltcheva S."/>
            <person name="Morgado L.N."/>
            <person name="Niskanen T."/>
            <person name="Noordeloos M.E."/>
            <person name="Ohm R.A."/>
            <person name="Ortiz-Santana B."/>
            <person name="Ovrebo C."/>
            <person name="Racz N."/>
            <person name="Riley R."/>
            <person name="Savchenko A."/>
            <person name="Shiryaev A."/>
            <person name="Soop K."/>
            <person name="Spirin V."/>
            <person name="Szebenyi C."/>
            <person name="Tomsovsky M."/>
            <person name="Tulloss R.E."/>
            <person name="Uehling J."/>
            <person name="Grigoriev I.V."/>
            <person name="Vagvolgyi C."/>
            <person name="Papp T."/>
            <person name="Martin F.M."/>
            <person name="Miettinen O."/>
            <person name="Hibbett D.S."/>
            <person name="Nagy L.G."/>
        </authorList>
    </citation>
    <scope>NUCLEOTIDE SEQUENCE [LARGE SCALE GENOMIC DNA]</scope>
    <source>
        <strain evidence="2 3">FP101781</strain>
    </source>
</reference>
<evidence type="ECO:0000313" key="2">
    <source>
        <dbReference type="EMBL" id="TEB28689.1"/>
    </source>
</evidence>
<evidence type="ECO:0000313" key="3">
    <source>
        <dbReference type="Proteomes" id="UP000298030"/>
    </source>
</evidence>
<protein>
    <submittedName>
        <fullName evidence="2">Uncharacterized protein</fullName>
    </submittedName>
</protein>
<gene>
    <name evidence="2" type="ORF">FA13DRAFT_1633049</name>
</gene>
<organism evidence="2 3">
    <name type="scientific">Coprinellus micaceus</name>
    <name type="common">Glistening ink-cap mushroom</name>
    <name type="synonym">Coprinus micaceus</name>
    <dbReference type="NCBI Taxonomy" id="71717"/>
    <lineage>
        <taxon>Eukaryota</taxon>
        <taxon>Fungi</taxon>
        <taxon>Dikarya</taxon>
        <taxon>Basidiomycota</taxon>
        <taxon>Agaricomycotina</taxon>
        <taxon>Agaricomycetes</taxon>
        <taxon>Agaricomycetidae</taxon>
        <taxon>Agaricales</taxon>
        <taxon>Agaricineae</taxon>
        <taxon>Psathyrellaceae</taxon>
        <taxon>Coprinellus</taxon>
    </lineage>
</organism>
<accession>A0A4Y7T551</accession>
<proteinExistence type="predicted"/>
<comment type="caution">
    <text evidence="2">The sequence shown here is derived from an EMBL/GenBank/DDBJ whole genome shotgun (WGS) entry which is preliminary data.</text>
</comment>
<dbReference type="STRING" id="71717.A0A4Y7T551"/>
<feature type="region of interest" description="Disordered" evidence="1">
    <location>
        <begin position="1"/>
        <end position="28"/>
    </location>
</feature>
<dbReference type="AlphaFoldDB" id="A0A4Y7T551"/>
<dbReference type="EMBL" id="QPFP01000031">
    <property type="protein sequence ID" value="TEB28689.1"/>
    <property type="molecule type" value="Genomic_DNA"/>
</dbReference>
<evidence type="ECO:0000256" key="1">
    <source>
        <dbReference type="SAM" id="MobiDB-lite"/>
    </source>
</evidence>
<sequence>MATNSSRLPGSLDPLLLSNDRPSPGQASSISEVIETLTHDLSNIDARIACLKTEVAQLETTKSTLQHGVERYSSLLSSVRQLPPEIIRVVMLACFDEDDFDQDQVRRLGLVSRQWFQVAVSTPRLWSSYTIDTEGLDKESVASVIHKASTHLSKAASLPLHLRYTVD</sequence>
<dbReference type="Proteomes" id="UP000298030">
    <property type="component" value="Unassembled WGS sequence"/>
</dbReference>
<feature type="non-terminal residue" evidence="2">
    <location>
        <position position="167"/>
    </location>
</feature>
<keyword evidence="3" id="KW-1185">Reference proteome</keyword>
<name>A0A4Y7T551_COPMI</name>
<dbReference type="OrthoDB" id="2827512at2759"/>